<comment type="caution">
    <text evidence="2">The sequence shown here is derived from an EMBL/GenBank/DDBJ whole genome shotgun (WGS) entry which is preliminary data.</text>
</comment>
<dbReference type="AlphaFoldDB" id="A0A0L6V7U4"/>
<evidence type="ECO:0000313" key="3">
    <source>
        <dbReference type="Proteomes" id="UP000037035"/>
    </source>
</evidence>
<proteinExistence type="predicted"/>
<gene>
    <name evidence="2" type="ORF">VP01_2470g2</name>
</gene>
<feature type="compositionally biased region" description="Basic and acidic residues" evidence="1">
    <location>
        <begin position="28"/>
        <end position="48"/>
    </location>
</feature>
<reference evidence="2 3" key="1">
    <citation type="submission" date="2015-08" db="EMBL/GenBank/DDBJ databases">
        <title>Next Generation Sequencing and Analysis of the Genome of Puccinia sorghi L Schw, the Causal Agent of Maize Common Rust.</title>
        <authorList>
            <person name="Rochi L."/>
            <person name="Burguener G."/>
            <person name="Darino M."/>
            <person name="Turjanski A."/>
            <person name="Kreff E."/>
            <person name="Dieguez M.J."/>
            <person name="Sacco F."/>
        </authorList>
    </citation>
    <scope>NUCLEOTIDE SEQUENCE [LARGE SCALE GENOMIC DNA]</scope>
    <source>
        <strain evidence="2 3">RO10H11247</strain>
    </source>
</reference>
<sequence length="334" mass="39373">MAHTQPPHKTRIDCSKTKTKKKKKRKVNKNEEQARLEIQERRNIERIPKKTRNFSQQAQRKKETSTRRKKESKRNKQDKGARIVKRGQYKVNLPYRLTPDEKKEECRVTLNDVQQGRDWKDKPLERRQVCAERCDFNNHPIIYLQRQKRSGVLQEICFQVTTAKRVRGVFIIRVGEIQLTSDSSYPQQNPRLPNFTEKNSQYTNRQNMVQRIENYLKGSFFFEDVFGVHIVGFTTLISSKKKIGNTDSSHYFFSSKKRGGGSYKTMIQLLHECCTLYDHRIKSFKHHALMGGIHIDSSVQSTKTFLLAFFLLTKKYKKNIKSPKQFLQCPQGLR</sequence>
<dbReference type="Proteomes" id="UP000037035">
    <property type="component" value="Unassembled WGS sequence"/>
</dbReference>
<feature type="compositionally biased region" description="Basic residues" evidence="1">
    <location>
        <begin position="17"/>
        <end position="27"/>
    </location>
</feature>
<protein>
    <submittedName>
        <fullName evidence="2">Uncharacterized protein</fullName>
    </submittedName>
</protein>
<name>A0A0L6V7U4_9BASI</name>
<dbReference type="EMBL" id="LAVV01007359">
    <property type="protein sequence ID" value="KNZ56195.1"/>
    <property type="molecule type" value="Genomic_DNA"/>
</dbReference>
<keyword evidence="3" id="KW-1185">Reference proteome</keyword>
<evidence type="ECO:0000256" key="1">
    <source>
        <dbReference type="SAM" id="MobiDB-lite"/>
    </source>
</evidence>
<accession>A0A0L6V7U4</accession>
<feature type="region of interest" description="Disordered" evidence="1">
    <location>
        <begin position="1"/>
        <end position="85"/>
    </location>
</feature>
<evidence type="ECO:0000313" key="2">
    <source>
        <dbReference type="EMBL" id="KNZ56195.1"/>
    </source>
</evidence>
<dbReference type="VEuPathDB" id="FungiDB:VP01_2470g2"/>
<organism evidence="2 3">
    <name type="scientific">Puccinia sorghi</name>
    <dbReference type="NCBI Taxonomy" id="27349"/>
    <lineage>
        <taxon>Eukaryota</taxon>
        <taxon>Fungi</taxon>
        <taxon>Dikarya</taxon>
        <taxon>Basidiomycota</taxon>
        <taxon>Pucciniomycotina</taxon>
        <taxon>Pucciniomycetes</taxon>
        <taxon>Pucciniales</taxon>
        <taxon>Pucciniaceae</taxon>
        <taxon>Puccinia</taxon>
    </lineage>
</organism>